<feature type="compositionally biased region" description="Basic and acidic residues" evidence="4">
    <location>
        <begin position="48"/>
        <end position="73"/>
    </location>
</feature>
<proteinExistence type="inferred from homology"/>
<feature type="region of interest" description="Disordered" evidence="4">
    <location>
        <begin position="42"/>
        <end position="140"/>
    </location>
</feature>
<dbReference type="Pfam" id="PF25975">
    <property type="entry name" value="CzcB_C"/>
    <property type="match status" value="1"/>
</dbReference>
<dbReference type="InterPro" id="IPR058649">
    <property type="entry name" value="CzcB_C"/>
</dbReference>
<dbReference type="InterPro" id="IPR051909">
    <property type="entry name" value="MFP_Cation_Efflux"/>
</dbReference>
<gene>
    <name evidence="10" type="ORF">N4261_20660</name>
</gene>
<evidence type="ECO:0000313" key="11">
    <source>
        <dbReference type="Proteomes" id="UP001064933"/>
    </source>
</evidence>
<accession>A0ABY6AWY5</accession>
<protein>
    <submittedName>
        <fullName evidence="10">Efflux RND transporter periplasmic adaptor subunit</fullName>
    </submittedName>
</protein>
<evidence type="ECO:0000259" key="6">
    <source>
        <dbReference type="Pfam" id="PF25893"/>
    </source>
</evidence>
<comment type="similarity">
    <text evidence="1">Belongs to the membrane fusion protein (MFP) (TC 8.A.1) family.</text>
</comment>
<dbReference type="Pfam" id="PF25954">
    <property type="entry name" value="Beta-barrel_RND_2"/>
    <property type="match status" value="1"/>
</dbReference>
<organism evidence="10 11">
    <name type="scientific">Roseateles amylovorans</name>
    <dbReference type="NCBI Taxonomy" id="2978473"/>
    <lineage>
        <taxon>Bacteria</taxon>
        <taxon>Pseudomonadati</taxon>
        <taxon>Pseudomonadota</taxon>
        <taxon>Betaproteobacteria</taxon>
        <taxon>Burkholderiales</taxon>
        <taxon>Sphaerotilaceae</taxon>
        <taxon>Roseateles</taxon>
    </lineage>
</organism>
<keyword evidence="11" id="KW-1185">Reference proteome</keyword>
<dbReference type="RefSeq" id="WP_261757138.1">
    <property type="nucleotide sequence ID" value="NZ_CP104562.2"/>
</dbReference>
<evidence type="ECO:0000259" key="8">
    <source>
        <dbReference type="Pfam" id="PF25973"/>
    </source>
</evidence>
<dbReference type="NCBIfam" id="TIGR01730">
    <property type="entry name" value="RND_mfp"/>
    <property type="match status" value="1"/>
</dbReference>
<dbReference type="Gene3D" id="2.40.50.100">
    <property type="match status" value="1"/>
</dbReference>
<evidence type="ECO:0000259" key="7">
    <source>
        <dbReference type="Pfam" id="PF25954"/>
    </source>
</evidence>
<dbReference type="SUPFAM" id="SSF111369">
    <property type="entry name" value="HlyD-like secretion proteins"/>
    <property type="match status" value="1"/>
</dbReference>
<feature type="compositionally biased region" description="Polar residues" evidence="4">
    <location>
        <begin position="74"/>
        <end position="83"/>
    </location>
</feature>
<feature type="domain" description="CusB-like beta-barrel" evidence="7">
    <location>
        <begin position="328"/>
        <end position="404"/>
    </location>
</feature>
<dbReference type="Gene3D" id="2.40.420.20">
    <property type="match status" value="1"/>
</dbReference>
<name>A0ABY6AWY5_9BURK</name>
<dbReference type="Proteomes" id="UP001064933">
    <property type="component" value="Chromosome"/>
</dbReference>
<feature type="domain" description="CzcB-like alpha-helical hairpin" evidence="6">
    <location>
        <begin position="221"/>
        <end position="280"/>
    </location>
</feature>
<keyword evidence="3" id="KW-0175">Coiled coil</keyword>
<dbReference type="PANTHER" id="PTHR30097">
    <property type="entry name" value="CATION EFFLUX SYSTEM PROTEIN CUSB"/>
    <property type="match status" value="1"/>
</dbReference>
<dbReference type="InterPro" id="IPR058792">
    <property type="entry name" value="Beta-barrel_RND_2"/>
</dbReference>
<evidence type="ECO:0000256" key="1">
    <source>
        <dbReference type="ARBA" id="ARBA00009477"/>
    </source>
</evidence>
<dbReference type="EMBL" id="CP104562">
    <property type="protein sequence ID" value="UXH77392.1"/>
    <property type="molecule type" value="Genomic_DNA"/>
</dbReference>
<dbReference type="InterPro" id="IPR058647">
    <property type="entry name" value="BSH_CzcB-like"/>
</dbReference>
<dbReference type="InterPro" id="IPR058648">
    <property type="entry name" value="HH_CzcB-like"/>
</dbReference>
<evidence type="ECO:0000256" key="5">
    <source>
        <dbReference type="SAM" id="Phobius"/>
    </source>
</evidence>
<keyword evidence="2" id="KW-0813">Transport</keyword>
<feature type="domain" description="CzcB-like C-terminal circularly permuted SH3-like" evidence="9">
    <location>
        <begin position="410"/>
        <end position="470"/>
    </location>
</feature>
<feature type="domain" description="CzcB-like barrel-sandwich hybrid" evidence="8">
    <location>
        <begin position="182"/>
        <end position="325"/>
    </location>
</feature>
<sequence length="482" mass="51060">MNKYAEQNNRPRLGLGKRQLIAIAVILLMGGAAAIGILSMGASSSGSEDAHGHGHEEAKGHDDAEHHGDEKATSKNSAKTSANPKDDGHGHSDAKSHADAEHHEPAAKAQGHGGDRAQDKDGHGKPEATGQAKGEAQDAHEEVIPLTDAQLKTAGVTLDVAKAAVIRSGFRLPGEIRFNEDRTAHIVPRVSGVVESVPVTLGQVVRKGQVLAVLSSSSVSDQRAELQAAQKRMQLARTTYEREKRLWEEKISPQQDVQQAEQALRETEIAVANARQKLQAVGASAESGTLNRFEIRAPFEGTLVEKHIGLGEQVREDASVFTLSDLRTVWAQINVPAKDLATVRVGESVTVRSTAFEQSAAGKIAYVGALIGEQTRTAQARVTLDNPQAAWRPGLFVDVEVMTAQANAVVTVTADAVQTMADKTVVFVKAAGGFLPQPVRTGRADGQRVEILDGLKPGTTYVAAGSFVVKAQAGKAAATHSH</sequence>
<evidence type="ECO:0000259" key="9">
    <source>
        <dbReference type="Pfam" id="PF25975"/>
    </source>
</evidence>
<evidence type="ECO:0000256" key="2">
    <source>
        <dbReference type="ARBA" id="ARBA00022448"/>
    </source>
</evidence>
<evidence type="ECO:0000256" key="4">
    <source>
        <dbReference type="SAM" id="MobiDB-lite"/>
    </source>
</evidence>
<dbReference type="InterPro" id="IPR006143">
    <property type="entry name" value="RND_pump_MFP"/>
</dbReference>
<feature type="compositionally biased region" description="Basic and acidic residues" evidence="4">
    <location>
        <begin position="84"/>
        <end position="106"/>
    </location>
</feature>
<dbReference type="Pfam" id="PF25893">
    <property type="entry name" value="HH_CzcB"/>
    <property type="match status" value="1"/>
</dbReference>
<dbReference type="Pfam" id="PF25973">
    <property type="entry name" value="BSH_CzcB"/>
    <property type="match status" value="1"/>
</dbReference>
<evidence type="ECO:0000313" key="10">
    <source>
        <dbReference type="EMBL" id="UXH77392.1"/>
    </source>
</evidence>
<feature type="coiled-coil region" evidence="3">
    <location>
        <begin position="219"/>
        <end position="277"/>
    </location>
</feature>
<dbReference type="PANTHER" id="PTHR30097:SF4">
    <property type="entry name" value="SLR6042 PROTEIN"/>
    <property type="match status" value="1"/>
</dbReference>
<keyword evidence="5" id="KW-1133">Transmembrane helix</keyword>
<evidence type="ECO:0000256" key="3">
    <source>
        <dbReference type="SAM" id="Coils"/>
    </source>
</evidence>
<feature type="compositionally biased region" description="Basic and acidic residues" evidence="4">
    <location>
        <begin position="113"/>
        <end position="126"/>
    </location>
</feature>
<keyword evidence="5" id="KW-0472">Membrane</keyword>
<feature type="transmembrane region" description="Helical" evidence="5">
    <location>
        <begin position="20"/>
        <end position="42"/>
    </location>
</feature>
<reference evidence="10" key="1">
    <citation type="submission" date="2022-10" db="EMBL/GenBank/DDBJ databases">
        <title>Characterization and whole genome sequencing of a new Roseateles species, isolated from fresh water.</title>
        <authorList>
            <person name="Guliayeva D.Y."/>
            <person name="Akhremchuk A.E."/>
            <person name="Sikolenko M.A."/>
            <person name="Valentovich L.N."/>
            <person name="Sidarenka A.V."/>
        </authorList>
    </citation>
    <scope>NUCLEOTIDE SEQUENCE</scope>
    <source>
        <strain evidence="10">BIM B-1768</strain>
    </source>
</reference>
<keyword evidence="5" id="KW-0812">Transmembrane</keyword>
<dbReference type="Gene3D" id="2.40.30.170">
    <property type="match status" value="1"/>
</dbReference>